<evidence type="ECO:0000256" key="5">
    <source>
        <dbReference type="SAM" id="MobiDB-lite"/>
    </source>
</evidence>
<keyword evidence="3 4" id="KW-0560">Oxidoreductase</keyword>
<evidence type="ECO:0000259" key="6">
    <source>
        <dbReference type="Pfam" id="PF01593"/>
    </source>
</evidence>
<evidence type="ECO:0000256" key="1">
    <source>
        <dbReference type="ARBA" id="ARBA00004829"/>
    </source>
</evidence>
<gene>
    <name evidence="7" type="ORF">CBR64_11445</name>
</gene>
<evidence type="ECO:0000256" key="3">
    <source>
        <dbReference type="ARBA" id="ARBA00023002"/>
    </source>
</evidence>
<feature type="compositionally biased region" description="Basic residues" evidence="5">
    <location>
        <begin position="205"/>
        <end position="245"/>
    </location>
</feature>
<name>A0A1Y0I0Q5_CELCE</name>
<feature type="region of interest" description="Disordered" evidence="5">
    <location>
        <begin position="1"/>
        <end position="312"/>
    </location>
</feature>
<dbReference type="Pfam" id="PF01593">
    <property type="entry name" value="Amino_oxidase"/>
    <property type="match status" value="1"/>
</dbReference>
<protein>
    <recommendedName>
        <fullName evidence="6">Amine oxidase domain-containing protein</fullName>
    </recommendedName>
</protein>
<dbReference type="InterPro" id="IPR002937">
    <property type="entry name" value="Amino_oxidase"/>
</dbReference>
<dbReference type="PRINTS" id="PR00419">
    <property type="entry name" value="ADXRDTASE"/>
</dbReference>
<dbReference type="EMBL" id="CP021383">
    <property type="protein sequence ID" value="ARU53840.1"/>
    <property type="molecule type" value="Genomic_DNA"/>
</dbReference>
<dbReference type="SUPFAM" id="SSF51905">
    <property type="entry name" value="FAD/NAD(P)-binding domain"/>
    <property type="match status" value="1"/>
</dbReference>
<feature type="compositionally biased region" description="Basic and acidic residues" evidence="5">
    <location>
        <begin position="11"/>
        <end position="40"/>
    </location>
</feature>
<evidence type="ECO:0000313" key="8">
    <source>
        <dbReference type="Proteomes" id="UP000196228"/>
    </source>
</evidence>
<feature type="compositionally biased region" description="Basic and acidic residues" evidence="5">
    <location>
        <begin position="256"/>
        <end position="265"/>
    </location>
</feature>
<feature type="compositionally biased region" description="Basic and acidic residues" evidence="5">
    <location>
        <begin position="103"/>
        <end position="119"/>
    </location>
</feature>
<dbReference type="PANTHER" id="PTHR43734:SF1">
    <property type="entry name" value="PHYTOENE DESATURASE"/>
    <property type="match status" value="1"/>
</dbReference>
<feature type="compositionally biased region" description="Basic residues" evidence="5">
    <location>
        <begin position="63"/>
        <end position="102"/>
    </location>
</feature>
<evidence type="ECO:0000256" key="2">
    <source>
        <dbReference type="ARBA" id="ARBA00022746"/>
    </source>
</evidence>
<comment type="pathway">
    <text evidence="1 4">Carotenoid biosynthesis.</text>
</comment>
<feature type="compositionally biased region" description="Low complexity" evidence="5">
    <location>
        <begin position="164"/>
        <end position="190"/>
    </location>
</feature>
<evidence type="ECO:0000256" key="4">
    <source>
        <dbReference type="RuleBase" id="RU362075"/>
    </source>
</evidence>
<feature type="domain" description="Amine oxidase" evidence="6">
    <location>
        <begin position="335"/>
        <end position="840"/>
    </location>
</feature>
<feature type="compositionally biased region" description="Low complexity" evidence="5">
    <location>
        <begin position="246"/>
        <end position="255"/>
    </location>
</feature>
<keyword evidence="2 4" id="KW-0125">Carotenoid biosynthesis</keyword>
<sequence length="880" mass="95210">MLRNQPGRFPGDGRDGTTCGRRERPGTAVRPDRRAHEPGRARVLLDLVRAGRATARRTDARRDRRRLRPRPHRRRGRGHAPRRRRGGPPRRAGGRGRARARPRVVDQPRRALVRADRPPVRHRPRRARPVLRVDAHGPHGARARPRELRAVRVRLGGGRRPHVPRGLPQRAPSSRRSAAGRGAGPRPRGAGARRRVPEDQFPARPAHRPRRARARLPARRRPGAAASSRRRGVLPRGRGGPRRGARGAPRAPGAATDRRRGDGRGLRAPPRPPRGDASGGHPADARARPRHGQGRARSPCRGWPAPRPDGLRPVLPPAQGARVRPPRVVVVGGGISGLATAALLARGGATVTLLERHEVLGGRAGTLEVDGFRFDTGPSWYFMPEVFEHFFALLGARVEDHLDLVPLDPAYRVFFERDDPGGAPSTFELSASPGVNRARFDAIEPGAGDRVAAYAAEASEAYGLALDHFLYTTFERPDRALSPEVLRRLPRLAGLLRASLADRASRVVQDPRLRQLLGYHAVFLGSSPYRAPALYSLMSHLDLVDGVQYPRGGMHTLIEAVARLARAEGAELRTGADVSGIEVVPGARRRGRVTGVRLASGEVVAADVVVSAADRHHTETALLDPAWADLPAASWEDKGPGISALLVLAGVRGALPQLAHHSLFFTRDWPANFEAVLGTDRRSDPAGLRVPDPASLYVSRTSATDGPSSGAPAAPPGHENLFLLVPFPADPTLGADAPSRRTLDALADRYLAQVGRWAGVADLPGRVVTRRVLGPAHFATELSAWRGGALGMEHTLRQSALWRPRTASRRVDGLYHAGGGTIPGVGLPMCLISAELVTKRLLGETSPRPLPTPLRAGYLAASRRPERVRPSGARPVEVRR</sequence>
<evidence type="ECO:0000313" key="7">
    <source>
        <dbReference type="EMBL" id="ARU53840.1"/>
    </source>
</evidence>
<feature type="region of interest" description="Disordered" evidence="5">
    <location>
        <begin position="844"/>
        <end position="880"/>
    </location>
</feature>
<reference evidence="7 8" key="1">
    <citation type="submission" date="2017-05" db="EMBL/GenBank/DDBJ databases">
        <authorList>
            <person name="Song R."/>
            <person name="Chenine A.L."/>
            <person name="Ruprecht R.M."/>
        </authorList>
    </citation>
    <scope>NUCLEOTIDE SEQUENCE [LARGE SCALE GENOMIC DNA]</scope>
    <source>
        <strain evidence="7 8">PSBB019</strain>
    </source>
</reference>
<dbReference type="PANTHER" id="PTHR43734">
    <property type="entry name" value="PHYTOENE DESATURASE"/>
    <property type="match status" value="1"/>
</dbReference>
<dbReference type="Proteomes" id="UP000196228">
    <property type="component" value="Chromosome"/>
</dbReference>
<accession>A0A1Y0I0Q5</accession>
<dbReference type="NCBIfam" id="TIGR02734">
    <property type="entry name" value="crtI_fam"/>
    <property type="match status" value="1"/>
</dbReference>
<dbReference type="AlphaFoldDB" id="A0A1Y0I0Q5"/>
<organism evidence="7 8">
    <name type="scientific">Cellulosimicrobium cellulans</name>
    <name type="common">Arthrobacter luteus</name>
    <dbReference type="NCBI Taxonomy" id="1710"/>
    <lineage>
        <taxon>Bacteria</taxon>
        <taxon>Bacillati</taxon>
        <taxon>Actinomycetota</taxon>
        <taxon>Actinomycetes</taxon>
        <taxon>Micrococcales</taxon>
        <taxon>Promicromonosporaceae</taxon>
        <taxon>Cellulosimicrobium</taxon>
    </lineage>
</organism>
<dbReference type="GO" id="GO:0016491">
    <property type="term" value="F:oxidoreductase activity"/>
    <property type="evidence" value="ECO:0007669"/>
    <property type="project" value="UniProtKB-KW"/>
</dbReference>
<proteinExistence type="inferred from homology"/>
<feature type="compositionally biased region" description="Basic residues" evidence="5">
    <location>
        <begin position="120"/>
        <end position="129"/>
    </location>
</feature>
<comment type="similarity">
    <text evidence="4">Belongs to the carotenoid/retinoid oxidoreductase family.</text>
</comment>
<dbReference type="Gene3D" id="3.50.50.60">
    <property type="entry name" value="FAD/NAD(P)-binding domain"/>
    <property type="match status" value="2"/>
</dbReference>
<dbReference type="KEGG" id="cceu:CBR64_11445"/>
<dbReference type="InterPro" id="IPR014105">
    <property type="entry name" value="Carotenoid/retinoid_OxRdtase"/>
</dbReference>
<dbReference type="GO" id="GO:0016117">
    <property type="term" value="P:carotenoid biosynthetic process"/>
    <property type="evidence" value="ECO:0007669"/>
    <property type="project" value="UniProtKB-KW"/>
</dbReference>
<dbReference type="OrthoDB" id="9774675at2"/>
<dbReference type="InterPro" id="IPR036188">
    <property type="entry name" value="FAD/NAD-bd_sf"/>
</dbReference>